<proteinExistence type="predicted"/>
<evidence type="ECO:0000313" key="2">
    <source>
        <dbReference type="Proteomes" id="UP000770785"/>
    </source>
</evidence>
<accession>A0ABX0XB08</accession>
<keyword evidence="2" id="KW-1185">Reference proteome</keyword>
<protein>
    <recommendedName>
        <fullName evidence="3">Alpha/beta hydrolase</fullName>
    </recommendedName>
</protein>
<evidence type="ECO:0008006" key="3">
    <source>
        <dbReference type="Google" id="ProtNLM"/>
    </source>
</evidence>
<evidence type="ECO:0000313" key="1">
    <source>
        <dbReference type="EMBL" id="NJC26392.1"/>
    </source>
</evidence>
<reference evidence="1 2" key="1">
    <citation type="submission" date="2020-03" db="EMBL/GenBank/DDBJ databases">
        <title>Genomic Encyclopedia of Type Strains, Phase IV (KMG-IV): sequencing the most valuable type-strain genomes for metagenomic binning, comparative biology and taxonomic classification.</title>
        <authorList>
            <person name="Goeker M."/>
        </authorList>
    </citation>
    <scope>NUCLEOTIDE SEQUENCE [LARGE SCALE GENOMIC DNA]</scope>
    <source>
        <strain evidence="1 2">DSM 105096</strain>
    </source>
</reference>
<organism evidence="1 2">
    <name type="scientific">Neolewinella antarctica</name>
    <dbReference type="NCBI Taxonomy" id="442734"/>
    <lineage>
        <taxon>Bacteria</taxon>
        <taxon>Pseudomonadati</taxon>
        <taxon>Bacteroidota</taxon>
        <taxon>Saprospiria</taxon>
        <taxon>Saprospirales</taxon>
        <taxon>Lewinellaceae</taxon>
        <taxon>Neolewinella</taxon>
    </lineage>
</organism>
<dbReference type="RefSeq" id="WP_168037137.1">
    <property type="nucleotide sequence ID" value="NZ_JAATJH010000002.1"/>
</dbReference>
<gene>
    <name evidence="1" type="ORF">GGR27_001891</name>
</gene>
<name>A0ABX0XB08_9BACT</name>
<comment type="caution">
    <text evidence="1">The sequence shown here is derived from an EMBL/GenBank/DDBJ whole genome shotgun (WGS) entry which is preliminary data.</text>
</comment>
<sequence length="59" mass="6558">MSTSLILPKISFRIPKLTYVSYAGHRPALIIHRNPLATKAPIAWVHGLTGSARFWKAAM</sequence>
<dbReference type="Proteomes" id="UP000770785">
    <property type="component" value="Unassembled WGS sequence"/>
</dbReference>
<dbReference type="EMBL" id="JAATJH010000002">
    <property type="protein sequence ID" value="NJC26392.1"/>
    <property type="molecule type" value="Genomic_DNA"/>
</dbReference>